<reference evidence="1 2" key="1">
    <citation type="submission" date="2019-08" db="EMBL/GenBank/DDBJ databases">
        <authorList>
            <person name="Alioto T."/>
            <person name="Alioto T."/>
            <person name="Gomez Garrido J."/>
        </authorList>
    </citation>
    <scope>NUCLEOTIDE SEQUENCE [LARGE SCALE GENOMIC DNA]</scope>
</reference>
<name>A0A5E4MUN2_9HEMI</name>
<keyword evidence="2" id="KW-1185">Reference proteome</keyword>
<evidence type="ECO:0000313" key="1">
    <source>
        <dbReference type="EMBL" id="VVC33727.1"/>
    </source>
</evidence>
<accession>A0A5E4MUN2</accession>
<gene>
    <name evidence="1" type="ORF">CINCED_3A007807</name>
</gene>
<dbReference type="AlphaFoldDB" id="A0A5E4MUN2"/>
<organism evidence="1 2">
    <name type="scientific">Cinara cedri</name>
    <dbReference type="NCBI Taxonomy" id="506608"/>
    <lineage>
        <taxon>Eukaryota</taxon>
        <taxon>Metazoa</taxon>
        <taxon>Ecdysozoa</taxon>
        <taxon>Arthropoda</taxon>
        <taxon>Hexapoda</taxon>
        <taxon>Insecta</taxon>
        <taxon>Pterygota</taxon>
        <taxon>Neoptera</taxon>
        <taxon>Paraneoptera</taxon>
        <taxon>Hemiptera</taxon>
        <taxon>Sternorrhyncha</taxon>
        <taxon>Aphidomorpha</taxon>
        <taxon>Aphidoidea</taxon>
        <taxon>Aphididae</taxon>
        <taxon>Lachninae</taxon>
        <taxon>Cinara</taxon>
    </lineage>
</organism>
<dbReference type="Proteomes" id="UP000325440">
    <property type="component" value="Unassembled WGS sequence"/>
</dbReference>
<dbReference type="EMBL" id="CABPRJ010000973">
    <property type="protein sequence ID" value="VVC33727.1"/>
    <property type="molecule type" value="Genomic_DNA"/>
</dbReference>
<protein>
    <submittedName>
        <fullName evidence="1">Uncharacterized protein</fullName>
    </submittedName>
</protein>
<sequence>MNHLTCDSLCKDFYEHFAFKFSWFSPSNNPSINALSMEQNLPVFFPILIALLAVDAGDTIAGLSFAGLVKTIRATLPICGVNGTNTNSTIWTSFASFYSQYRKTIDFHVLLVITAPLPVQSVNITSWSFPKDVKVWQILDLMCPLKLTLLLGAKTFYELVRALPMGMPGGLPWLYETALGWIISGPIVANRQRNQTVLPMLSLVTTSAWMDTDKSRCKKNEDEMT</sequence>
<proteinExistence type="predicted"/>
<dbReference type="OrthoDB" id="6583982at2759"/>
<evidence type="ECO:0000313" key="2">
    <source>
        <dbReference type="Proteomes" id="UP000325440"/>
    </source>
</evidence>